<proteinExistence type="predicted"/>
<keyword evidence="2" id="KW-1185">Reference proteome</keyword>
<dbReference type="Proteomes" id="UP000366872">
    <property type="component" value="Unassembled WGS sequence"/>
</dbReference>
<protein>
    <submittedName>
        <fullName evidence="1">Uncharacterized protein</fullName>
    </submittedName>
</protein>
<name>A0A6C2U3V8_PONDE</name>
<evidence type="ECO:0000313" key="1">
    <source>
        <dbReference type="EMBL" id="VGO14573.1"/>
    </source>
</evidence>
<gene>
    <name evidence="1" type="ORF">PDESU_03136</name>
</gene>
<dbReference type="EMBL" id="CAAHFG010000001">
    <property type="protein sequence ID" value="VGO14573.1"/>
    <property type="molecule type" value="Genomic_DNA"/>
</dbReference>
<reference evidence="1 2" key="1">
    <citation type="submission" date="2019-04" db="EMBL/GenBank/DDBJ databases">
        <authorList>
            <person name="Van Vliet M D."/>
        </authorList>
    </citation>
    <scope>NUCLEOTIDE SEQUENCE [LARGE SCALE GENOMIC DNA]</scope>
    <source>
        <strain evidence="1 2">F1</strain>
    </source>
</reference>
<sequence length="164" mass="18168">MRFSGCPRKCVSEIPARFQMRKIINLQVPSYSSWANSMNWRSPSIRTSETNPSALAETARFNTRSRVQFPDSWVVAETAVGCCPPHVLGKPIFCPFADAEASLEILPRQRNLSLLQVMRSAFIIVPPVVVGDFLGGVARREHGGFGTREGCTGGLERCNHGRYV</sequence>
<accession>A0A6C2U3V8</accession>
<organism evidence="1 2">
    <name type="scientific">Pontiella desulfatans</name>
    <dbReference type="NCBI Taxonomy" id="2750659"/>
    <lineage>
        <taxon>Bacteria</taxon>
        <taxon>Pseudomonadati</taxon>
        <taxon>Kiritimatiellota</taxon>
        <taxon>Kiritimatiellia</taxon>
        <taxon>Kiritimatiellales</taxon>
        <taxon>Pontiellaceae</taxon>
        <taxon>Pontiella</taxon>
    </lineage>
</organism>
<evidence type="ECO:0000313" key="2">
    <source>
        <dbReference type="Proteomes" id="UP000366872"/>
    </source>
</evidence>
<dbReference type="AlphaFoldDB" id="A0A6C2U3V8"/>